<gene>
    <name evidence="4" type="ORF">AaE_002333</name>
    <name evidence="5" type="ORF">DYB25_006732</name>
    <name evidence="12" type="ORF">DYB26_004120</name>
    <name evidence="13" type="ORF">DYB28_001040</name>
    <name evidence="10" type="ORF">DYB31_009716</name>
    <name evidence="8" type="ORF">DYB34_009911</name>
    <name evidence="9" type="ORF">DYB35_008525</name>
    <name evidence="6" type="ORF">DYB36_003424</name>
    <name evidence="11" type="ORF">DYB37_008997</name>
    <name evidence="7" type="ORF">DYB38_009590</name>
</gene>
<evidence type="ECO:0000313" key="13">
    <source>
        <dbReference type="EMBL" id="RLO07901.1"/>
    </source>
</evidence>
<dbReference type="Pfam" id="PF00169">
    <property type="entry name" value="PH"/>
    <property type="match status" value="1"/>
</dbReference>
<dbReference type="SMART" id="SM00233">
    <property type="entry name" value="PH"/>
    <property type="match status" value="1"/>
</dbReference>
<dbReference type="Proteomes" id="UP000285712">
    <property type="component" value="Unassembled WGS sequence"/>
</dbReference>
<evidence type="ECO:0000313" key="11">
    <source>
        <dbReference type="EMBL" id="RHZ15170.1"/>
    </source>
</evidence>
<dbReference type="VEuPathDB" id="FungiDB:H257_05345"/>
<evidence type="ECO:0000313" key="12">
    <source>
        <dbReference type="EMBL" id="RHZ38771.1"/>
    </source>
</evidence>
<dbReference type="Proteomes" id="UP000265427">
    <property type="component" value="Unassembled WGS sequence"/>
</dbReference>
<evidence type="ECO:0000313" key="22">
    <source>
        <dbReference type="Proteomes" id="UP000286510"/>
    </source>
</evidence>
<reference evidence="13 18" key="1">
    <citation type="journal article" date="2018" name="J. Invertebr. Pathol.">
        <title>New genotyping method for the causative agent of crayfish plague (Aphanomyces astaci) based on whole genome data.</title>
        <authorList>
            <person name="Minardi D."/>
            <person name="Studholme D.J."/>
            <person name="van der Giezen M."/>
            <person name="Pretto T."/>
            <person name="Oidtmann B."/>
        </authorList>
    </citation>
    <scope>NUCLEOTIDE SEQUENCE [LARGE SCALE GENOMIC DNA]</scope>
    <source>
        <strain evidence="13 18">KB13</strain>
    </source>
</reference>
<evidence type="ECO:0000313" key="19">
    <source>
        <dbReference type="Proteomes" id="UP000283543"/>
    </source>
</evidence>
<evidence type="ECO:0000259" key="3">
    <source>
        <dbReference type="PROSITE" id="PS50106"/>
    </source>
</evidence>
<dbReference type="EMBL" id="QUTC01004299">
    <property type="protein sequence ID" value="RHY65437.1"/>
    <property type="molecule type" value="Genomic_DNA"/>
</dbReference>
<dbReference type="Proteomes" id="UP000286510">
    <property type="component" value="Unassembled WGS sequence"/>
</dbReference>
<dbReference type="EMBL" id="QUSZ01008264">
    <property type="protein sequence ID" value="RHY00670.1"/>
    <property type="molecule type" value="Genomic_DNA"/>
</dbReference>
<dbReference type="Gene3D" id="2.30.29.30">
    <property type="entry name" value="Pleckstrin-homology domain (PH domain)/Phosphotyrosine-binding domain (PTB)"/>
    <property type="match status" value="2"/>
</dbReference>
<evidence type="ECO:0000313" key="7">
    <source>
        <dbReference type="EMBL" id="RHY65437.1"/>
    </source>
</evidence>
<comment type="caution">
    <text evidence="10">The sequence shown here is derived from an EMBL/GenBank/DDBJ whole genome shotgun (WGS) entry which is preliminary data.</text>
</comment>
<dbReference type="Proteomes" id="UP000283543">
    <property type="component" value="Unassembled WGS sequence"/>
</dbReference>
<dbReference type="Proteomes" id="UP000275652">
    <property type="component" value="Unassembled WGS sequence"/>
</dbReference>
<dbReference type="Proteomes" id="UP000265716">
    <property type="component" value="Unassembled WGS sequence"/>
</dbReference>
<evidence type="ECO:0000313" key="18">
    <source>
        <dbReference type="Proteomes" id="UP000275652"/>
    </source>
</evidence>
<evidence type="ECO:0000256" key="1">
    <source>
        <dbReference type="SAM" id="MobiDB-lite"/>
    </source>
</evidence>
<reference evidence="4 23" key="3">
    <citation type="submission" date="2019-06" db="EMBL/GenBank/DDBJ databases">
        <title>Genomics analysis of Aphanomyces spp. identifies a new class of oomycete effector associated with host adaptation.</title>
        <authorList>
            <person name="Gaulin E."/>
        </authorList>
    </citation>
    <scope>NUCLEOTIDE SEQUENCE [LARGE SCALE GENOMIC DNA]</scope>
    <source>
        <strain evidence="4 23">E</strain>
    </source>
</reference>
<dbReference type="Proteomes" id="UP000469452">
    <property type="component" value="Unassembled WGS sequence"/>
</dbReference>
<dbReference type="SUPFAM" id="SSF50156">
    <property type="entry name" value="PDZ domain-like"/>
    <property type="match status" value="1"/>
</dbReference>
<feature type="region of interest" description="Disordered" evidence="1">
    <location>
        <begin position="288"/>
        <end position="318"/>
    </location>
</feature>
<evidence type="ECO:0000313" key="8">
    <source>
        <dbReference type="EMBL" id="RHY70511.1"/>
    </source>
</evidence>
<evidence type="ECO:0000313" key="23">
    <source>
        <dbReference type="Proteomes" id="UP000469452"/>
    </source>
</evidence>
<proteinExistence type="predicted"/>
<evidence type="ECO:0000313" key="6">
    <source>
        <dbReference type="EMBL" id="RHY00670.1"/>
    </source>
</evidence>
<dbReference type="PROSITE" id="PS50106">
    <property type="entry name" value="PDZ"/>
    <property type="match status" value="2"/>
</dbReference>
<reference evidence="14 15" key="2">
    <citation type="submission" date="2018-08" db="EMBL/GenBank/DDBJ databases">
        <title>Aphanomyces genome sequencing and annotation.</title>
        <authorList>
            <person name="Minardi D."/>
            <person name="Oidtmann B."/>
            <person name="Van Der Giezen M."/>
            <person name="Studholme D.J."/>
        </authorList>
    </citation>
    <scope>NUCLEOTIDE SEQUENCE [LARGE SCALE GENOMIC DNA]</scope>
    <source>
        <strain evidence="10 16">197901</strain>
        <strain evidence="11 20">Da</strain>
        <strain evidence="12 22">FDL457</strain>
        <strain evidence="6 14">Kv</strain>
        <strain evidence="7 15">SA</strain>
        <strain evidence="8 19">Si</strain>
        <strain evidence="9 21">Sv</strain>
        <strain evidence="5 17">Yx</strain>
    </source>
</reference>
<dbReference type="PROSITE" id="PS50003">
    <property type="entry name" value="PH_DOMAIN"/>
    <property type="match status" value="1"/>
</dbReference>
<organism evidence="10 16">
    <name type="scientific">Aphanomyces astaci</name>
    <name type="common">Crayfish plague agent</name>
    <dbReference type="NCBI Taxonomy" id="112090"/>
    <lineage>
        <taxon>Eukaryota</taxon>
        <taxon>Sar</taxon>
        <taxon>Stramenopiles</taxon>
        <taxon>Oomycota</taxon>
        <taxon>Saprolegniomycetes</taxon>
        <taxon>Saprolegniales</taxon>
        <taxon>Verrucalvaceae</taxon>
        <taxon>Aphanomyces</taxon>
    </lineage>
</organism>
<protein>
    <recommendedName>
        <fullName evidence="24">PH domain-containing protein</fullName>
    </recommendedName>
</protein>
<evidence type="ECO:0000313" key="17">
    <source>
        <dbReference type="Proteomes" id="UP000266239"/>
    </source>
</evidence>
<dbReference type="SMART" id="SM00228">
    <property type="entry name" value="PDZ"/>
    <property type="match status" value="2"/>
</dbReference>
<accession>A0A397F565</accession>
<dbReference type="EMBL" id="QUTB01002945">
    <property type="protein sequence ID" value="RHY70511.1"/>
    <property type="molecule type" value="Genomic_DNA"/>
</dbReference>
<evidence type="ECO:0000313" key="15">
    <source>
        <dbReference type="Proteomes" id="UP000265716"/>
    </source>
</evidence>
<sequence>MALVTPTSIRIIDLDSGASRHVSWDPSVPDEVFESVFEGTLRTTFGITDDSWVDLIDLNTSSLVPMSKHSFFQLTTKTPEAPLVLTLSPKTESLAPLKKDDIVEVTFPDRSLGITIRDYHRDNVVVNAFRPNSDGTMGYTQSTGLISIGDVVYKVGGVRAIGRQYDSVIQMLQTPIRPLSVHFFRPRMREGLYAVEFTGPALNLTITSDDDRVLVSRLPPSLPNVMGFAEARGVRVGDSIHAIDGHILNGPEYARAVSLLKRSTRPLVVVFWRASVQPQYMMQALENTTPKSSGHRHSAASWSAPSPTPSPRPSLQKIGRAPSTLKELQSPGSHYDAYNNNNMTATGQGGSLFGDSMTVADMMDYCDTVASVGVVTLPEASILKDMLAAGRGDLASAIRHRNKNAIVALVRSPTMHLWDQLLKTRERVVLAGPVASKKTKRYHLILTDHERLLFVNKTTNALEDEVLCSHIVTVSSRSKMQEVILSTAKTEYVLLDSFIGPSVWVRAILPFTHTQGYLKVHHNPHASLLGPKKRYFLLKNDLLSEYKRDNMTNDKPLHVVSLRSCQVRVVDAKSFKFEITTSSGGVKAAKMNLVAPSAREYNKWMASLQAFVLAQQQQLHIVMPTA</sequence>
<name>A0A397F565_APHAT</name>
<evidence type="ECO:0000313" key="5">
    <source>
        <dbReference type="EMBL" id="RHX98224.1"/>
    </source>
</evidence>
<dbReference type="Gene3D" id="2.30.42.10">
    <property type="match status" value="2"/>
</dbReference>
<dbReference type="InterPro" id="IPR001849">
    <property type="entry name" value="PH_domain"/>
</dbReference>
<feature type="domain" description="PH" evidence="2">
    <location>
        <begin position="511"/>
        <end position="613"/>
    </location>
</feature>
<dbReference type="EMBL" id="VJMI01004692">
    <property type="protein sequence ID" value="KAF0772222.1"/>
    <property type="molecule type" value="Genomic_DNA"/>
</dbReference>
<evidence type="ECO:0008006" key="24">
    <source>
        <dbReference type="Google" id="ProtNLM"/>
    </source>
</evidence>
<evidence type="ECO:0000313" key="20">
    <source>
        <dbReference type="Proteomes" id="UP000285430"/>
    </source>
</evidence>
<dbReference type="CDD" id="cd00821">
    <property type="entry name" value="PH"/>
    <property type="match status" value="1"/>
</dbReference>
<evidence type="ECO:0000313" key="16">
    <source>
        <dbReference type="Proteomes" id="UP000266196"/>
    </source>
</evidence>
<evidence type="ECO:0000313" key="9">
    <source>
        <dbReference type="EMBL" id="RHY90066.1"/>
    </source>
</evidence>
<dbReference type="AlphaFoldDB" id="A0A397F565"/>
<dbReference type="EMBL" id="QUTI01022622">
    <property type="protein sequence ID" value="RLO07901.1"/>
    <property type="molecule type" value="Genomic_DNA"/>
</dbReference>
<dbReference type="EMBL" id="QUTG01003847">
    <property type="protein sequence ID" value="RHY90066.1"/>
    <property type="molecule type" value="Genomic_DNA"/>
</dbReference>
<dbReference type="Proteomes" id="UP000266196">
    <property type="component" value="Unassembled WGS sequence"/>
</dbReference>
<feature type="domain" description="PDZ" evidence="3">
    <location>
        <begin position="102"/>
        <end position="187"/>
    </location>
</feature>
<dbReference type="Proteomes" id="UP000285430">
    <property type="component" value="Unassembled WGS sequence"/>
</dbReference>
<dbReference type="EMBL" id="QUTF01008310">
    <property type="protein sequence ID" value="RHZ38771.1"/>
    <property type="molecule type" value="Genomic_DNA"/>
</dbReference>
<dbReference type="InterPro" id="IPR001478">
    <property type="entry name" value="PDZ"/>
</dbReference>
<dbReference type="InterPro" id="IPR011993">
    <property type="entry name" value="PH-like_dom_sf"/>
</dbReference>
<feature type="domain" description="PDZ" evidence="3">
    <location>
        <begin position="199"/>
        <end position="275"/>
    </location>
</feature>
<dbReference type="EMBL" id="QUTE01010328">
    <property type="protein sequence ID" value="RHZ14277.1"/>
    <property type="molecule type" value="Genomic_DNA"/>
</dbReference>
<evidence type="ECO:0000313" key="4">
    <source>
        <dbReference type="EMBL" id="KAF0772222.1"/>
    </source>
</evidence>
<evidence type="ECO:0000259" key="2">
    <source>
        <dbReference type="PROSITE" id="PS50003"/>
    </source>
</evidence>
<dbReference type="Proteomes" id="UP000266239">
    <property type="component" value="Unassembled WGS sequence"/>
</dbReference>
<evidence type="ECO:0000313" key="21">
    <source>
        <dbReference type="Proteomes" id="UP000285712"/>
    </source>
</evidence>
<dbReference type="EMBL" id="QUTA01011757">
    <property type="protein sequence ID" value="RHX98224.1"/>
    <property type="molecule type" value="Genomic_DNA"/>
</dbReference>
<dbReference type="SUPFAM" id="SSF50729">
    <property type="entry name" value="PH domain-like"/>
    <property type="match status" value="1"/>
</dbReference>
<evidence type="ECO:0000313" key="10">
    <source>
        <dbReference type="EMBL" id="RHZ14277.1"/>
    </source>
</evidence>
<evidence type="ECO:0000313" key="14">
    <source>
        <dbReference type="Proteomes" id="UP000265427"/>
    </source>
</evidence>
<dbReference type="InterPro" id="IPR036034">
    <property type="entry name" value="PDZ_sf"/>
</dbReference>
<dbReference type="EMBL" id="QUTH01004175">
    <property type="protein sequence ID" value="RHZ15170.1"/>
    <property type="molecule type" value="Genomic_DNA"/>
</dbReference>